<dbReference type="InterPro" id="IPR003140">
    <property type="entry name" value="PLipase/COase/thioEstase"/>
</dbReference>
<keyword evidence="4" id="KW-0719">Serine esterase</keyword>
<dbReference type="GO" id="GO:0008474">
    <property type="term" value="F:palmitoyl-(protein) hydrolase activity"/>
    <property type="evidence" value="ECO:0007669"/>
    <property type="project" value="UniProtKB-EC"/>
</dbReference>
<dbReference type="InterPro" id="IPR029058">
    <property type="entry name" value="AB_hydrolase_fold"/>
</dbReference>
<evidence type="ECO:0000256" key="1">
    <source>
        <dbReference type="ARBA" id="ARBA00006499"/>
    </source>
</evidence>
<dbReference type="GO" id="GO:0006631">
    <property type="term" value="P:fatty acid metabolic process"/>
    <property type="evidence" value="ECO:0007669"/>
    <property type="project" value="UniProtKB-KW"/>
</dbReference>
<evidence type="ECO:0000313" key="11">
    <source>
        <dbReference type="EMBL" id="KPV72599.1"/>
    </source>
</evidence>
<keyword evidence="6" id="KW-0276">Fatty acid metabolism</keyword>
<evidence type="ECO:0000256" key="3">
    <source>
        <dbReference type="ARBA" id="ARBA00014923"/>
    </source>
</evidence>
<dbReference type="OrthoDB" id="2418081at2759"/>
<dbReference type="Proteomes" id="UP000053890">
    <property type="component" value="Unassembled WGS sequence"/>
</dbReference>
<evidence type="ECO:0000256" key="4">
    <source>
        <dbReference type="ARBA" id="ARBA00022487"/>
    </source>
</evidence>
<dbReference type="OMA" id="LMFRTYN"/>
<evidence type="ECO:0000259" key="10">
    <source>
        <dbReference type="Pfam" id="PF02230"/>
    </source>
</evidence>
<dbReference type="Gene3D" id="3.40.50.1820">
    <property type="entry name" value="alpha/beta hydrolase"/>
    <property type="match status" value="1"/>
</dbReference>
<evidence type="ECO:0000256" key="5">
    <source>
        <dbReference type="ARBA" id="ARBA00022801"/>
    </source>
</evidence>
<reference evidence="11 12" key="1">
    <citation type="journal article" date="2015" name="Front. Microbiol.">
        <title>Genome sequence of the plant growth promoting endophytic yeast Rhodotorula graminis WP1.</title>
        <authorList>
            <person name="Firrincieli A."/>
            <person name="Otillar R."/>
            <person name="Salamov A."/>
            <person name="Schmutz J."/>
            <person name="Khan Z."/>
            <person name="Redman R.S."/>
            <person name="Fleck N.D."/>
            <person name="Lindquist E."/>
            <person name="Grigoriev I.V."/>
            <person name="Doty S.L."/>
        </authorList>
    </citation>
    <scope>NUCLEOTIDE SEQUENCE [LARGE SCALE GENOMIC DNA]</scope>
    <source>
        <strain evidence="11 12">WP1</strain>
    </source>
</reference>
<dbReference type="Pfam" id="PF02230">
    <property type="entry name" value="Abhydrolase_2"/>
    <property type="match status" value="1"/>
</dbReference>
<keyword evidence="12" id="KW-1185">Reference proteome</keyword>
<evidence type="ECO:0000256" key="6">
    <source>
        <dbReference type="ARBA" id="ARBA00022832"/>
    </source>
</evidence>
<dbReference type="PANTHER" id="PTHR10655:SF17">
    <property type="entry name" value="LYSOPHOSPHOLIPASE-LIKE PROTEIN 1"/>
    <property type="match status" value="1"/>
</dbReference>
<keyword evidence="5" id="KW-0378">Hydrolase</keyword>
<dbReference type="AlphaFoldDB" id="A0A0P9GI16"/>
<dbReference type="EC" id="3.1.2.22" evidence="2"/>
<dbReference type="GO" id="GO:0005737">
    <property type="term" value="C:cytoplasm"/>
    <property type="evidence" value="ECO:0007669"/>
    <property type="project" value="TreeGrafter"/>
</dbReference>
<comment type="catalytic activity">
    <reaction evidence="9">
        <text>S-hexadecanoyl-L-cysteinyl-[protein] + H2O = L-cysteinyl-[protein] + hexadecanoate + H(+)</text>
        <dbReference type="Rhea" id="RHEA:19233"/>
        <dbReference type="Rhea" id="RHEA-COMP:10131"/>
        <dbReference type="Rhea" id="RHEA-COMP:11032"/>
        <dbReference type="ChEBI" id="CHEBI:7896"/>
        <dbReference type="ChEBI" id="CHEBI:15377"/>
        <dbReference type="ChEBI" id="CHEBI:15378"/>
        <dbReference type="ChEBI" id="CHEBI:29950"/>
        <dbReference type="ChEBI" id="CHEBI:74151"/>
        <dbReference type="EC" id="3.1.2.22"/>
    </reaction>
</comment>
<feature type="domain" description="Phospholipase/carboxylesterase/thioesterase" evidence="10">
    <location>
        <begin position="3"/>
        <end position="222"/>
    </location>
</feature>
<dbReference type="SUPFAM" id="SSF53474">
    <property type="entry name" value="alpha/beta-Hydrolases"/>
    <property type="match status" value="1"/>
</dbReference>
<dbReference type="PANTHER" id="PTHR10655">
    <property type="entry name" value="LYSOPHOSPHOLIPASE-RELATED"/>
    <property type="match status" value="1"/>
</dbReference>
<gene>
    <name evidence="11" type="ORF">RHOBADRAFT_32247</name>
</gene>
<sequence length="229" mass="24612">MSAPMIVRPQGKHTASIIFAHGLGDTAQGWYPLARALSEKPQFAHVKWVLPTAPVAPVTANGGYRMTSWFDIQQIDPRAGLLAEDDAGMLSSVRTLSALISDEVDAGIPSHRVLVGGFSQGAVISYLTGLTSERRLAGVVALSGFLGMAGKVKAMMTDHAAKLPIFHGHGDADQVVGHRFGQQTVDKLREYGCKDVTFKTYPGMGHALCPEEQEDLEQFISRVLPEVSS</sequence>
<evidence type="ECO:0000256" key="8">
    <source>
        <dbReference type="ARBA" id="ARBA00031195"/>
    </source>
</evidence>
<dbReference type="GeneID" id="28973468"/>
<evidence type="ECO:0000256" key="7">
    <source>
        <dbReference type="ARBA" id="ARBA00029392"/>
    </source>
</evidence>
<dbReference type="GO" id="GO:0052689">
    <property type="term" value="F:carboxylic ester hydrolase activity"/>
    <property type="evidence" value="ECO:0007669"/>
    <property type="project" value="UniProtKB-KW"/>
</dbReference>
<comment type="function">
    <text evidence="7">Hydrolyzes fatty acids from S-acylated cysteine residues in proteins with a strong preference for palmitoylated G-alpha proteins over other acyl substrates. Mediates the deacylation of G-alpha proteins such as GPA1 in vivo, but has weak or no activity toward palmitoylated Ras proteins. Has weak lysophospholipase activity in vitro; however such activity may not exist in vivo.</text>
</comment>
<comment type="similarity">
    <text evidence="1">Belongs to the AB hydrolase superfamily. AB hydrolase 2 family.</text>
</comment>
<keyword evidence="6" id="KW-0443">Lipid metabolism</keyword>
<dbReference type="EMBL" id="KQ474086">
    <property type="protein sequence ID" value="KPV72599.1"/>
    <property type="molecule type" value="Genomic_DNA"/>
</dbReference>
<organism evidence="11 12">
    <name type="scientific">Rhodotorula graminis (strain WP1)</name>
    <dbReference type="NCBI Taxonomy" id="578459"/>
    <lineage>
        <taxon>Eukaryota</taxon>
        <taxon>Fungi</taxon>
        <taxon>Dikarya</taxon>
        <taxon>Basidiomycota</taxon>
        <taxon>Pucciniomycotina</taxon>
        <taxon>Microbotryomycetes</taxon>
        <taxon>Sporidiobolales</taxon>
        <taxon>Sporidiobolaceae</taxon>
        <taxon>Rhodotorula</taxon>
    </lineage>
</organism>
<evidence type="ECO:0000256" key="2">
    <source>
        <dbReference type="ARBA" id="ARBA00012423"/>
    </source>
</evidence>
<proteinExistence type="inferred from homology"/>
<evidence type="ECO:0000256" key="9">
    <source>
        <dbReference type="ARBA" id="ARBA00047337"/>
    </source>
</evidence>
<name>A0A0P9GI16_RHOGW</name>
<dbReference type="STRING" id="578459.A0A0P9GI16"/>
<evidence type="ECO:0000313" key="12">
    <source>
        <dbReference type="Proteomes" id="UP000053890"/>
    </source>
</evidence>
<accession>A0A0P9GI16</accession>
<dbReference type="RefSeq" id="XP_018268648.1">
    <property type="nucleotide sequence ID" value="XM_018413019.1"/>
</dbReference>
<dbReference type="InterPro" id="IPR050565">
    <property type="entry name" value="LYPA1-2/EST-like"/>
</dbReference>
<protein>
    <recommendedName>
        <fullName evidence="3">Acyl-protein thioesterase 1</fullName>
        <ecNumber evidence="2">3.1.2.22</ecNumber>
    </recommendedName>
    <alternativeName>
        <fullName evidence="8">Palmitoyl-protein hydrolase</fullName>
    </alternativeName>
</protein>